<dbReference type="Gene3D" id="3.30.70.1290">
    <property type="entry name" value="Transposase IS200-like"/>
    <property type="match status" value="1"/>
</dbReference>
<dbReference type="GO" id="GO:0043565">
    <property type="term" value="F:sequence-specific DNA binding"/>
    <property type="evidence" value="ECO:0007669"/>
    <property type="project" value="TreeGrafter"/>
</dbReference>
<proteinExistence type="predicted"/>
<dbReference type="SUPFAM" id="SSF143422">
    <property type="entry name" value="Transposase IS200-like"/>
    <property type="match status" value="1"/>
</dbReference>
<organism evidence="3 4">
    <name type="scientific">Mucilaginibacter ginsenosidivorax</name>
    <dbReference type="NCBI Taxonomy" id="862126"/>
    <lineage>
        <taxon>Bacteria</taxon>
        <taxon>Pseudomonadati</taxon>
        <taxon>Bacteroidota</taxon>
        <taxon>Sphingobacteriia</taxon>
        <taxon>Sphingobacteriales</taxon>
        <taxon>Sphingobacteriaceae</taxon>
        <taxon>Mucilaginibacter</taxon>
    </lineage>
</organism>
<dbReference type="EMBL" id="CP042437">
    <property type="protein sequence ID" value="QEC79300.1"/>
    <property type="molecule type" value="Genomic_DNA"/>
</dbReference>
<dbReference type="InterPro" id="IPR052715">
    <property type="entry name" value="RAYT_transposase"/>
</dbReference>
<keyword evidence="1" id="KW-0812">Transmembrane</keyword>
<feature type="domain" description="Transposase IS200-like" evidence="2">
    <location>
        <begin position="9"/>
        <end position="148"/>
    </location>
</feature>
<sequence>MSRNYKFKNPEGLYFVSFATVFWIDVFVRLHYFDCLVRNLNYCVDNKGMEIYAWCIMPSHVHLVFRSTIQKPEDLIRDFKSLTSKQMIALIKDNNQESRREWLPNSFKKAGLANSNNTSNQFWQQHNKPIELWSAAVIDQKIDYTHNNPVVAGFVENDYDYLHSSARDYAGTKGLVKVIIT</sequence>
<dbReference type="GO" id="GO:0004803">
    <property type="term" value="F:transposase activity"/>
    <property type="evidence" value="ECO:0007669"/>
    <property type="project" value="InterPro"/>
</dbReference>
<dbReference type="PANTHER" id="PTHR36966">
    <property type="entry name" value="REP-ASSOCIATED TYROSINE TRANSPOSASE"/>
    <property type="match status" value="1"/>
</dbReference>
<dbReference type="KEGG" id="mgk:FSB76_26365"/>
<dbReference type="RefSeq" id="WP_147058762.1">
    <property type="nucleotide sequence ID" value="NZ_CP042437.1"/>
</dbReference>
<gene>
    <name evidence="3" type="ORF">FSB76_26365</name>
</gene>
<dbReference type="InterPro" id="IPR036515">
    <property type="entry name" value="Transposase_17_sf"/>
</dbReference>
<dbReference type="GO" id="GO:0006313">
    <property type="term" value="P:DNA transposition"/>
    <property type="evidence" value="ECO:0007669"/>
    <property type="project" value="InterPro"/>
</dbReference>
<feature type="transmembrane region" description="Helical" evidence="1">
    <location>
        <begin position="12"/>
        <end position="32"/>
    </location>
</feature>
<keyword evidence="4" id="KW-1185">Reference proteome</keyword>
<evidence type="ECO:0000313" key="4">
    <source>
        <dbReference type="Proteomes" id="UP000321362"/>
    </source>
</evidence>
<evidence type="ECO:0000313" key="3">
    <source>
        <dbReference type="EMBL" id="QEC79300.1"/>
    </source>
</evidence>
<protein>
    <submittedName>
        <fullName evidence="3">Transposase</fullName>
    </submittedName>
</protein>
<accession>A0A5B8W5F3</accession>
<reference evidence="3 4" key="1">
    <citation type="journal article" date="2013" name="J. Microbiol.">
        <title>Mucilaginibacter ginsenosidivorax sp. nov., with ginsenoside converting activity isolated from sediment.</title>
        <authorList>
            <person name="Kim J.K."/>
            <person name="Choi T.E."/>
            <person name="Liu Q.M."/>
            <person name="Park H.Y."/>
            <person name="Yi T.H."/>
            <person name="Yoon M.H."/>
            <person name="Kim S.C."/>
            <person name="Im W.T."/>
        </authorList>
    </citation>
    <scope>NUCLEOTIDE SEQUENCE [LARGE SCALE GENOMIC DNA]</scope>
    <source>
        <strain evidence="3 4">KHI28</strain>
    </source>
</reference>
<dbReference type="SMART" id="SM01321">
    <property type="entry name" value="Y1_Tnp"/>
    <property type="match status" value="1"/>
</dbReference>
<evidence type="ECO:0000259" key="2">
    <source>
        <dbReference type="SMART" id="SM01321"/>
    </source>
</evidence>
<keyword evidence="1" id="KW-1133">Transmembrane helix</keyword>
<dbReference type="Pfam" id="PF01797">
    <property type="entry name" value="Y1_Tnp"/>
    <property type="match status" value="1"/>
</dbReference>
<keyword evidence="1" id="KW-0472">Membrane</keyword>
<dbReference type="PANTHER" id="PTHR36966:SF1">
    <property type="entry name" value="REP-ASSOCIATED TYROSINE TRANSPOSASE"/>
    <property type="match status" value="1"/>
</dbReference>
<name>A0A5B8W5F3_9SPHI</name>
<dbReference type="NCBIfam" id="NF047646">
    <property type="entry name" value="REP_Tyr_transpos"/>
    <property type="match status" value="1"/>
</dbReference>
<dbReference type="OrthoDB" id="9788881at2"/>
<dbReference type="AlphaFoldDB" id="A0A5B8W5F3"/>
<dbReference type="InterPro" id="IPR002686">
    <property type="entry name" value="Transposase_17"/>
</dbReference>
<dbReference type="Proteomes" id="UP000321362">
    <property type="component" value="Chromosome"/>
</dbReference>
<evidence type="ECO:0000256" key="1">
    <source>
        <dbReference type="SAM" id="Phobius"/>
    </source>
</evidence>